<sequence length="413" mass="47287">MLTVREFARLTIEDVAGSMDLATIPASAFEWLARHGRDRGGAPSLVKLEGPRTLKLRNYVGVVETPCGTRIEILPKHIGSSESVARARRLLFKMVSEALNLTPRIGGGATIEAFDLPMTEWLAASFLAKALELARRGPRQAYRLVEAREPFLRGRLDFTRQLRAAAGGAHMFHITHDVYLLDRPENRLIRSAIEHIARRSMTSDNWRLARELSILFADVPESRNVHADLKRWGRDRQLADYADIRPLCELLLTHRLPFALAGDYHGMSMLFPMERLFERYVLGSLRMIAPEHFEIHPQHGTMHLCSHEGEDWFQMKPDILVESGAQRWIIDAKWKRLSTDRDKNYELSQVDFYQLFAYGQKYLGGTGEMYLVYPAVSDFPTMRAPFKLSDNLLLHVLPFDLERRQAPYTFLAG</sequence>
<dbReference type="RefSeq" id="WP_040142634.1">
    <property type="nucleotide sequence ID" value="NZ_CP006991.1"/>
</dbReference>
<gene>
    <name evidence="1" type="ORF">IE4771_PE00105</name>
</gene>
<dbReference type="Proteomes" id="UP000027180">
    <property type="component" value="Plasmid pRetIE4771e"/>
</dbReference>
<evidence type="ECO:0000313" key="2">
    <source>
        <dbReference type="Proteomes" id="UP000027180"/>
    </source>
</evidence>
<dbReference type="EMBL" id="CP006991">
    <property type="protein sequence ID" value="AIC31331.1"/>
    <property type="molecule type" value="Genomic_DNA"/>
</dbReference>
<dbReference type="InterPro" id="IPR019292">
    <property type="entry name" value="McrC"/>
</dbReference>
<dbReference type="KEGG" id="rei:IE4771_PE00105"/>
<protein>
    <submittedName>
        <fullName evidence="1">5-methylcytosine restriction system component McrBC family protein</fullName>
    </submittedName>
</protein>
<proteinExistence type="predicted"/>
<reference evidence="1 2" key="1">
    <citation type="submission" date="2013-12" db="EMBL/GenBank/DDBJ databases">
        <title>Complete genome sequence of Rhizobium etli bv. mimosae IE4771.</title>
        <authorList>
            <person name="Bustos P."/>
            <person name="Santamaria R.I."/>
            <person name="Lozano L."/>
            <person name="Ormeno-Orrillo E."/>
            <person name="Rogel M.A."/>
            <person name="Romero D."/>
            <person name="Cevallos M.A."/>
            <person name="Martinez-Romero E."/>
            <person name="Gonzalez V."/>
        </authorList>
    </citation>
    <scope>NUCLEOTIDE SEQUENCE [LARGE SCALE GENOMIC DNA]</scope>
    <source>
        <strain evidence="1 2">IE4771</strain>
        <plasmid evidence="2">Plasmid pRetIE4771e</plasmid>
    </source>
</reference>
<keyword evidence="1" id="KW-0614">Plasmid</keyword>
<dbReference type="Pfam" id="PF10117">
    <property type="entry name" value="McrBC"/>
    <property type="match status" value="1"/>
</dbReference>
<evidence type="ECO:0000313" key="1">
    <source>
        <dbReference type="EMBL" id="AIC31331.1"/>
    </source>
</evidence>
<dbReference type="AlphaFoldDB" id="A0A060IIA6"/>
<dbReference type="PANTHER" id="PTHR38733">
    <property type="entry name" value="PROTEIN MCRC"/>
    <property type="match status" value="1"/>
</dbReference>
<name>A0A060IIA6_RHIET</name>
<geneLocation type="plasmid" evidence="1 2">
    <name>pRetIE4771e</name>
</geneLocation>
<dbReference type="HOGENOM" id="CLU_048696_0_1_5"/>
<organism evidence="1 2">
    <name type="scientific">Rhizobium etli bv. mimosae str. IE4771</name>
    <dbReference type="NCBI Taxonomy" id="1432050"/>
    <lineage>
        <taxon>Bacteria</taxon>
        <taxon>Pseudomonadati</taxon>
        <taxon>Pseudomonadota</taxon>
        <taxon>Alphaproteobacteria</taxon>
        <taxon>Hyphomicrobiales</taxon>
        <taxon>Rhizobiaceae</taxon>
        <taxon>Rhizobium/Agrobacterium group</taxon>
        <taxon>Rhizobium</taxon>
    </lineage>
</organism>
<accession>A0A060IIA6</accession>
<dbReference type="PANTHER" id="PTHR38733:SF1">
    <property type="entry name" value="TYPE IV METHYL-DIRECTED RESTRICTION ENZYME ECOKMCRBC"/>
    <property type="match status" value="1"/>
</dbReference>
<dbReference type="OrthoDB" id="307209at2"/>
<dbReference type="REBASE" id="87696">
    <property type="entry name" value="Ret4771McrBCP"/>
</dbReference>